<dbReference type="InterPro" id="IPR036504">
    <property type="entry name" value="CGI121/TPRKB_sf"/>
</dbReference>
<keyword evidence="6 11" id="KW-0539">Nucleus</keyword>
<evidence type="ECO:0000256" key="9">
    <source>
        <dbReference type="ARBA" id="ARBA00075578"/>
    </source>
</evidence>
<evidence type="ECO:0000256" key="10">
    <source>
        <dbReference type="ARBA" id="ARBA00077744"/>
    </source>
</evidence>
<dbReference type="GO" id="GO:0005829">
    <property type="term" value="C:cytosol"/>
    <property type="evidence" value="ECO:0000318"/>
    <property type="project" value="GO_Central"/>
</dbReference>
<evidence type="ECO:0000313" key="13">
    <source>
        <dbReference type="RefSeq" id="XP_018109536.1"/>
    </source>
</evidence>
<dbReference type="RefSeq" id="XP_018109536.1">
    <property type="nucleotide sequence ID" value="XM_018254047.2"/>
</dbReference>
<evidence type="ECO:0000256" key="11">
    <source>
        <dbReference type="RuleBase" id="RU004398"/>
    </source>
</evidence>
<evidence type="ECO:0000256" key="3">
    <source>
        <dbReference type="ARBA" id="ARBA00005546"/>
    </source>
</evidence>
<sequence>MTETYELELFPEWKVTLLLFKNVHNPADLRRKAIDGSIDGTLLNPAMIVDPFQILVAVNKAIHLQMLGKMKTRTLNSEILFNLSPTNNISEAFKKFGLADNDSEVLVVLTGDGTKTLKPQEIISQIDGQQVPLTALTEFTDIQKVKKMYKLTAQEEKISTALEAVVCRMSTKDVL</sequence>
<evidence type="ECO:0000256" key="4">
    <source>
        <dbReference type="ARBA" id="ARBA00022490"/>
    </source>
</evidence>
<dbReference type="CTD" id="379309"/>
<keyword evidence="4" id="KW-0963">Cytoplasm</keyword>
<comment type="similarity">
    <text evidence="3 11">Belongs to the CGI121/TPRKB family.</text>
</comment>
<dbReference type="Gene3D" id="3.30.2380.10">
    <property type="entry name" value="CGI121/TPRKB"/>
    <property type="match status" value="1"/>
</dbReference>
<dbReference type="PANTHER" id="PTHR15840">
    <property type="entry name" value="CGI-121 FAMILY MEMBER"/>
    <property type="match status" value="1"/>
</dbReference>
<organism evidence="12 13">
    <name type="scientific">Xenopus laevis</name>
    <name type="common">African clawed frog</name>
    <dbReference type="NCBI Taxonomy" id="8355"/>
    <lineage>
        <taxon>Eukaryota</taxon>
        <taxon>Metazoa</taxon>
        <taxon>Chordata</taxon>
        <taxon>Craniata</taxon>
        <taxon>Vertebrata</taxon>
        <taxon>Euteleostomi</taxon>
        <taxon>Amphibia</taxon>
        <taxon>Batrachia</taxon>
        <taxon>Anura</taxon>
        <taxon>Pipoidea</taxon>
        <taxon>Pipidae</taxon>
        <taxon>Xenopodinae</taxon>
        <taxon>Xenopus</taxon>
        <taxon>Xenopus</taxon>
    </lineage>
</organism>
<evidence type="ECO:0000256" key="1">
    <source>
        <dbReference type="ARBA" id="ARBA00004123"/>
    </source>
</evidence>
<reference evidence="12" key="1">
    <citation type="submission" date="2024-06" db="UniProtKB">
        <authorList>
            <consortium name="RefSeq"/>
        </authorList>
    </citation>
    <scope>NUCLEOTIDE SEQUENCE [LARGE SCALE GENOMIC DNA]</scope>
    <source>
        <strain evidence="12">J_2021</strain>
    </source>
</reference>
<accession>A0A1L8GTX6</accession>
<dbReference type="OMA" id="RATTHIA"/>
<evidence type="ECO:0000256" key="5">
    <source>
        <dbReference type="ARBA" id="ARBA00022694"/>
    </source>
</evidence>
<evidence type="ECO:0000313" key="14">
    <source>
        <dbReference type="Xenbase" id="XB-GENE-17331529"/>
    </source>
</evidence>
<reference evidence="13" key="2">
    <citation type="submission" date="2025-08" db="UniProtKB">
        <authorList>
            <consortium name="RefSeq"/>
        </authorList>
    </citation>
    <scope>IDENTIFICATION</scope>
    <source>
        <strain evidence="13">J_2021</strain>
        <tissue evidence="13">Erythrocytes</tissue>
    </source>
</reference>
<dbReference type="PANTHER" id="PTHR15840:SF10">
    <property type="entry name" value="EKC_KEOPS COMPLEX SUBUNIT TPRKB"/>
    <property type="match status" value="1"/>
</dbReference>
<dbReference type="Proteomes" id="UP000186698">
    <property type="component" value="Chromosome 3S"/>
</dbReference>
<gene>
    <name evidence="13 14" type="primary">tprkb.S</name>
    <name evidence="13" type="synonym">cgi-121</name>
</gene>
<dbReference type="GO" id="GO:0000408">
    <property type="term" value="C:EKC/KEOPS complex"/>
    <property type="evidence" value="ECO:0000318"/>
    <property type="project" value="GO_Central"/>
</dbReference>
<dbReference type="AlphaFoldDB" id="A0A1L8GTX6"/>
<keyword evidence="5" id="KW-0819">tRNA processing</keyword>
<proteinExistence type="inferred from homology"/>
<dbReference type="NCBIfam" id="NF011465">
    <property type="entry name" value="PRK14886.1-1"/>
    <property type="match status" value="1"/>
</dbReference>
<dbReference type="Bgee" id="379309">
    <property type="expression patterns" value="Expressed in muscle tissue and 19 other cell types or tissues"/>
</dbReference>
<dbReference type="AGR" id="Xenbase:XB-GENE-17331529"/>
<dbReference type="STRING" id="8355.A0A1L8GTX6"/>
<dbReference type="PaxDb" id="8355-A0A1L8GTX6"/>
<comment type="subcellular location">
    <subcellularLocation>
        <location evidence="2">Cytoplasm</location>
        <location evidence="2">Cytosol</location>
    </subcellularLocation>
    <subcellularLocation>
        <location evidence="1">Nucleus</location>
    </subcellularLocation>
</comment>
<dbReference type="Pfam" id="PF08617">
    <property type="entry name" value="CGI-121"/>
    <property type="match status" value="1"/>
</dbReference>
<dbReference type="SUPFAM" id="SSF143870">
    <property type="entry name" value="PF0523-like"/>
    <property type="match status" value="1"/>
</dbReference>
<dbReference type="GeneID" id="379309"/>
<evidence type="ECO:0000313" key="12">
    <source>
        <dbReference type="Proteomes" id="UP000186698"/>
    </source>
</evidence>
<dbReference type="FunFam" id="3.30.2380.10:FF:000001">
    <property type="entry name" value="EKC/KEOPS complex subunit TPRKB"/>
    <property type="match status" value="1"/>
</dbReference>
<evidence type="ECO:0000256" key="7">
    <source>
        <dbReference type="ARBA" id="ARBA00069793"/>
    </source>
</evidence>
<evidence type="ECO:0000256" key="6">
    <source>
        <dbReference type="ARBA" id="ARBA00023242"/>
    </source>
</evidence>
<evidence type="ECO:0000256" key="8">
    <source>
        <dbReference type="ARBA" id="ARBA00070264"/>
    </source>
</evidence>
<evidence type="ECO:0000256" key="2">
    <source>
        <dbReference type="ARBA" id="ARBA00004514"/>
    </source>
</evidence>
<dbReference type="OrthoDB" id="329139at2759"/>
<dbReference type="Xenbase" id="XB-GENE-17331529">
    <property type="gene designation" value="tprkb.S"/>
</dbReference>
<dbReference type="InterPro" id="IPR013926">
    <property type="entry name" value="CGI121/TPRKB"/>
</dbReference>
<dbReference type="GO" id="GO:0005634">
    <property type="term" value="C:nucleus"/>
    <property type="evidence" value="ECO:0000318"/>
    <property type="project" value="GO_Central"/>
</dbReference>
<keyword evidence="12" id="KW-1185">Reference proteome</keyword>
<dbReference type="GO" id="GO:0002949">
    <property type="term" value="P:tRNA threonylcarbamoyladenosine modification"/>
    <property type="evidence" value="ECO:0000318"/>
    <property type="project" value="GO_Central"/>
</dbReference>
<protein>
    <recommendedName>
        <fullName evidence="7">EKC/KEOPS complex subunit TPRKB</fullName>
    </recommendedName>
    <alternativeName>
        <fullName evidence="8">EKC/KEOPS complex subunit Tprkb</fullName>
    </alternativeName>
    <alternativeName>
        <fullName evidence="9">PRPK-binding protein</fullName>
    </alternativeName>
    <alternativeName>
        <fullName evidence="10">TP53RK-binding protein</fullName>
    </alternativeName>
</protein>
<name>A0A1L8GTX6_XENLA</name>